<evidence type="ECO:0000313" key="10">
    <source>
        <dbReference type="Proteomes" id="UP000777784"/>
    </source>
</evidence>
<dbReference type="CDD" id="cd00534">
    <property type="entry name" value="DHNA_DHNTPE"/>
    <property type="match status" value="1"/>
</dbReference>
<comment type="catalytic activity">
    <reaction evidence="1">
        <text>7,8-dihydroneopterin = 6-hydroxymethyl-7,8-dihydropterin + glycolaldehyde</text>
        <dbReference type="Rhea" id="RHEA:10540"/>
        <dbReference type="ChEBI" id="CHEBI:17001"/>
        <dbReference type="ChEBI" id="CHEBI:17071"/>
        <dbReference type="ChEBI" id="CHEBI:44841"/>
        <dbReference type="EC" id="4.1.2.25"/>
    </reaction>
</comment>
<evidence type="ECO:0000256" key="5">
    <source>
        <dbReference type="ARBA" id="ARBA00022909"/>
    </source>
</evidence>
<dbReference type="EMBL" id="JAHJDP010000119">
    <property type="protein sequence ID" value="MBU2693428.1"/>
    <property type="molecule type" value="Genomic_DNA"/>
</dbReference>
<comment type="caution">
    <text evidence="9">The sequence shown here is derived from an EMBL/GenBank/DDBJ whole genome shotgun (WGS) entry which is preliminary data.</text>
</comment>
<dbReference type="SMART" id="SM00905">
    <property type="entry name" value="FolB"/>
    <property type="match status" value="1"/>
</dbReference>
<reference evidence="9" key="1">
    <citation type="submission" date="2021-05" db="EMBL/GenBank/DDBJ databases">
        <title>Energy efficiency and biological interactions define the core microbiome of deep oligotrophic groundwater.</title>
        <authorList>
            <person name="Mehrshad M."/>
            <person name="Lopez-Fernandez M."/>
            <person name="Bell E."/>
            <person name="Bernier-Latmani R."/>
            <person name="Bertilsson S."/>
            <person name="Dopson M."/>
        </authorList>
    </citation>
    <scope>NUCLEOTIDE SEQUENCE</scope>
    <source>
        <strain evidence="9">Modern_marine.mb.64</strain>
    </source>
</reference>
<comment type="pathway">
    <text evidence="2">Cofactor biosynthesis; tetrahydrofolate biosynthesis; 2-amino-4-hydroxy-6-hydroxymethyl-7,8-dihydropteridine diphosphate from 7,8-dihydroneopterin triphosphate: step 3/4.</text>
</comment>
<dbReference type="Gene3D" id="3.30.1130.10">
    <property type="match status" value="1"/>
</dbReference>
<evidence type="ECO:0000256" key="1">
    <source>
        <dbReference type="ARBA" id="ARBA00001353"/>
    </source>
</evidence>
<dbReference type="InterPro" id="IPR043133">
    <property type="entry name" value="GTP-CH-I_C/QueF"/>
</dbReference>
<sequence>MEDRILIRNLLVRGILGVNDWERETRQDILLNLTLFTDTRATAASDDLKGAVNYRTLAKQLIEHVETSSRYTVEALANDLARICFRWSNIYRVRVRVEKRGALRYAESVGVEIERGTEDFA</sequence>
<dbReference type="PANTHER" id="PTHR42844">
    <property type="entry name" value="DIHYDRONEOPTERIN ALDOLASE 1-RELATED"/>
    <property type="match status" value="1"/>
</dbReference>
<organism evidence="9 10">
    <name type="scientific">Eiseniibacteriota bacterium</name>
    <dbReference type="NCBI Taxonomy" id="2212470"/>
    <lineage>
        <taxon>Bacteria</taxon>
        <taxon>Candidatus Eiseniibacteriota</taxon>
    </lineage>
</organism>
<evidence type="ECO:0000256" key="3">
    <source>
        <dbReference type="ARBA" id="ARBA00005708"/>
    </source>
</evidence>
<dbReference type="PANTHER" id="PTHR42844:SF1">
    <property type="entry name" value="DIHYDRONEOPTERIN ALDOLASE 1-RELATED"/>
    <property type="match status" value="1"/>
</dbReference>
<dbReference type="Proteomes" id="UP000777784">
    <property type="component" value="Unassembled WGS sequence"/>
</dbReference>
<dbReference type="GO" id="GO:0005737">
    <property type="term" value="C:cytoplasm"/>
    <property type="evidence" value="ECO:0007669"/>
    <property type="project" value="TreeGrafter"/>
</dbReference>
<proteinExistence type="inferred from homology"/>
<dbReference type="GO" id="GO:0046656">
    <property type="term" value="P:folic acid biosynthetic process"/>
    <property type="evidence" value="ECO:0007669"/>
    <property type="project" value="UniProtKB-KW"/>
</dbReference>
<evidence type="ECO:0000256" key="6">
    <source>
        <dbReference type="ARBA" id="ARBA00023239"/>
    </source>
</evidence>
<dbReference type="AlphaFoldDB" id="A0A948WF70"/>
<feature type="domain" description="Dihydroneopterin aldolase/epimerase" evidence="8">
    <location>
        <begin position="5"/>
        <end position="115"/>
    </location>
</feature>
<dbReference type="NCBIfam" id="TIGR00526">
    <property type="entry name" value="folB_dom"/>
    <property type="match status" value="1"/>
</dbReference>
<dbReference type="Pfam" id="PF02152">
    <property type="entry name" value="FolB"/>
    <property type="match status" value="1"/>
</dbReference>
<protein>
    <recommendedName>
        <fullName evidence="4">dihydroneopterin aldolase</fullName>
        <ecNumber evidence="4">4.1.2.25</ecNumber>
    </recommendedName>
    <alternativeName>
        <fullName evidence="7">7,8-dihydroneopterin aldolase</fullName>
    </alternativeName>
</protein>
<evidence type="ECO:0000256" key="7">
    <source>
        <dbReference type="ARBA" id="ARBA00032903"/>
    </source>
</evidence>
<evidence type="ECO:0000259" key="8">
    <source>
        <dbReference type="SMART" id="SM00905"/>
    </source>
</evidence>
<evidence type="ECO:0000313" key="9">
    <source>
        <dbReference type="EMBL" id="MBU2693428.1"/>
    </source>
</evidence>
<dbReference type="InterPro" id="IPR006157">
    <property type="entry name" value="FolB_dom"/>
</dbReference>
<dbReference type="GO" id="GO:0004150">
    <property type="term" value="F:dihydroneopterin aldolase activity"/>
    <property type="evidence" value="ECO:0007669"/>
    <property type="project" value="UniProtKB-EC"/>
</dbReference>
<dbReference type="InterPro" id="IPR006156">
    <property type="entry name" value="Dihydroneopterin_aldolase"/>
</dbReference>
<name>A0A948WF70_UNCEI</name>
<keyword evidence="5" id="KW-0289">Folate biosynthesis</keyword>
<comment type="similarity">
    <text evidence="3">Belongs to the DHNA family.</text>
</comment>
<dbReference type="EC" id="4.1.2.25" evidence="4"/>
<accession>A0A948WF70</accession>
<evidence type="ECO:0000256" key="2">
    <source>
        <dbReference type="ARBA" id="ARBA00005013"/>
    </source>
</evidence>
<dbReference type="SUPFAM" id="SSF55620">
    <property type="entry name" value="Tetrahydrobiopterin biosynthesis enzymes-like"/>
    <property type="match status" value="1"/>
</dbReference>
<keyword evidence="6" id="KW-0456">Lyase</keyword>
<evidence type="ECO:0000256" key="4">
    <source>
        <dbReference type="ARBA" id="ARBA00013043"/>
    </source>
</evidence>
<gene>
    <name evidence="9" type="ORF">KJ970_21125</name>
</gene>